<protein>
    <submittedName>
        <fullName evidence="5">Activator-dependent family glycosyltransferase</fullName>
    </submittedName>
</protein>
<dbReference type="PANTHER" id="PTHR48050:SF13">
    <property type="entry name" value="STEROL 3-BETA-GLUCOSYLTRANSFERASE UGT80A2"/>
    <property type="match status" value="1"/>
</dbReference>
<dbReference type="OMA" id="ISHREIW"/>
<dbReference type="Gene3D" id="3.40.50.2000">
    <property type="entry name" value="Glycogen Phosphorylase B"/>
    <property type="match status" value="2"/>
</dbReference>
<comment type="similarity">
    <text evidence="1">Belongs to the glycosyltransferase 28 family.</text>
</comment>
<evidence type="ECO:0000256" key="3">
    <source>
        <dbReference type="ARBA" id="ARBA00022679"/>
    </source>
</evidence>
<evidence type="ECO:0000313" key="6">
    <source>
        <dbReference type="Proteomes" id="UP000253958"/>
    </source>
</evidence>
<name>A0A3M9L1D9_9ACTN</name>
<dbReference type="EMBL" id="CP031263">
    <property type="protein sequence ID" value="AXH93404.1"/>
    <property type="molecule type" value="Genomic_DNA"/>
</dbReference>
<dbReference type="SUPFAM" id="SSF53756">
    <property type="entry name" value="UDP-Glycosyltransferase/glycogen phosphorylase"/>
    <property type="match status" value="1"/>
</dbReference>
<evidence type="ECO:0000256" key="2">
    <source>
        <dbReference type="ARBA" id="ARBA00022676"/>
    </source>
</evidence>
<dbReference type="Pfam" id="PF21036">
    <property type="entry name" value="EryCIII-like_N"/>
    <property type="match status" value="1"/>
</dbReference>
<keyword evidence="2" id="KW-0328">Glycosyltransferase</keyword>
<dbReference type="InterPro" id="IPR002213">
    <property type="entry name" value="UDP_glucos_trans"/>
</dbReference>
<sequence length="428" mass="46064">MRVLLTTFAVRSHIYSLVPIAWALRAAGHDVCVATHPEGEEHVVSAGLPFAGVGEPIPSVGEQDTGGDVESGAAQDGGGTFGWADWPELLDLAETDPTTLTYDYLLGVFAAYTPMVFRYYTDGMVDGLVEFARRWKPDLVLWDTMSFAGPVAAAACGAAHARVLFGLDILGHARGAFLRAAARRPASACDDPLREWLDGVLRRHGRTFSEEVVVGQWTVDPVVSSLSLGTASPRIGMRYVPYNGPSVVPAWLAELDPEVPRVCVTMGISHREIWGADRVPVARLLDGIADLGVEVVATLSGGQRDGVDTERVRVVDFAPLDALLPLCSAVVSHGGAGSFQTALVHGVPQVLVPDMLWDTGLKASRLERLGAGLRVREVPATSALVERALTDRRLRDRATRLRREALGMPAPREVVPVLERLTARHGVR</sequence>
<dbReference type="RefSeq" id="WP_013287148.1">
    <property type="nucleotide sequence ID" value="NZ_CBDRJA010000032.1"/>
</dbReference>
<reference evidence="5 6" key="2">
    <citation type="submission" date="2018-08" db="EMBL/GenBank/DDBJ databases">
        <title>Streptomyces kandeliansis sp. nov., an endophytic bacterium isolated from mangrove plant.</title>
        <authorList>
            <person name="Wang R."/>
        </authorList>
    </citation>
    <scope>NUCLEOTIDE SEQUENCE [LARGE SCALE GENOMIC DNA]</scope>
    <source>
        <strain evidence="6">H14(2018)</strain>
    </source>
</reference>
<dbReference type="PANTHER" id="PTHR48050">
    <property type="entry name" value="STEROL 3-BETA-GLUCOSYLTRANSFERASE"/>
    <property type="match status" value="1"/>
</dbReference>
<keyword evidence="3 5" id="KW-0808">Transferase</keyword>
<evidence type="ECO:0000256" key="1">
    <source>
        <dbReference type="ARBA" id="ARBA00006962"/>
    </source>
</evidence>
<organism evidence="5 6">
    <name type="scientific">Micromonospora aurantiaca</name>
    <name type="common">nom. illeg.</name>
    <dbReference type="NCBI Taxonomy" id="47850"/>
    <lineage>
        <taxon>Bacteria</taxon>
        <taxon>Bacillati</taxon>
        <taxon>Actinomycetota</taxon>
        <taxon>Actinomycetes</taxon>
        <taxon>Micromonosporales</taxon>
        <taxon>Micromonosporaceae</taxon>
        <taxon>Micromonospora</taxon>
    </lineage>
</organism>
<gene>
    <name evidence="5" type="ORF">DVH21_27570</name>
</gene>
<dbReference type="GO" id="GO:0017000">
    <property type="term" value="P:antibiotic biosynthetic process"/>
    <property type="evidence" value="ECO:0007669"/>
    <property type="project" value="UniProtKB-KW"/>
</dbReference>
<dbReference type="InterPro" id="IPR048284">
    <property type="entry name" value="EryCIII-like_N"/>
</dbReference>
<evidence type="ECO:0000256" key="4">
    <source>
        <dbReference type="ARBA" id="ARBA00023194"/>
    </source>
</evidence>
<dbReference type="NCBIfam" id="TIGR04516">
    <property type="entry name" value="glycosyl_450act"/>
    <property type="match status" value="1"/>
</dbReference>
<dbReference type="AlphaFoldDB" id="A0A3M9L1D9"/>
<keyword evidence="4" id="KW-0045">Antibiotic biosynthesis</keyword>
<dbReference type="GO" id="GO:0008194">
    <property type="term" value="F:UDP-glycosyltransferase activity"/>
    <property type="evidence" value="ECO:0007669"/>
    <property type="project" value="InterPro"/>
</dbReference>
<dbReference type="InterPro" id="IPR010610">
    <property type="entry name" value="EryCIII-like_C"/>
</dbReference>
<dbReference type="InterPro" id="IPR050426">
    <property type="entry name" value="Glycosyltransferase_28"/>
</dbReference>
<dbReference type="Pfam" id="PF06722">
    <property type="entry name" value="EryCIII-like_C"/>
    <property type="match status" value="1"/>
</dbReference>
<dbReference type="Proteomes" id="UP000253958">
    <property type="component" value="Chromosome"/>
</dbReference>
<dbReference type="InterPro" id="IPR030953">
    <property type="entry name" value="Glycosyl_450act"/>
</dbReference>
<dbReference type="GO" id="GO:0016758">
    <property type="term" value="F:hexosyltransferase activity"/>
    <property type="evidence" value="ECO:0007669"/>
    <property type="project" value="UniProtKB-ARBA"/>
</dbReference>
<evidence type="ECO:0000313" key="5">
    <source>
        <dbReference type="EMBL" id="AXH93404.1"/>
    </source>
</evidence>
<proteinExistence type="inferred from homology"/>
<dbReference type="CDD" id="cd03784">
    <property type="entry name" value="GT1_Gtf-like"/>
    <property type="match status" value="1"/>
</dbReference>
<accession>A0A3M9L1D9</accession>
<reference evidence="5 6" key="1">
    <citation type="submission" date="2018-07" db="EMBL/GenBank/DDBJ databases">
        <authorList>
            <person name="Ye Y."/>
        </authorList>
    </citation>
    <scope>NUCLEOTIDE SEQUENCE [LARGE SCALE GENOMIC DNA]</scope>
    <source>
        <strain evidence="6">H14(2018)</strain>
    </source>
</reference>